<gene>
    <name evidence="1" type="ORF">ACAOBT_LOCUS26653</name>
</gene>
<evidence type="ECO:0000313" key="1">
    <source>
        <dbReference type="EMBL" id="CAH2002191.1"/>
    </source>
</evidence>
<evidence type="ECO:0000313" key="2">
    <source>
        <dbReference type="Proteomes" id="UP001152888"/>
    </source>
</evidence>
<dbReference type="EMBL" id="CAKOFQ010007485">
    <property type="protein sequence ID" value="CAH2002191.1"/>
    <property type="molecule type" value="Genomic_DNA"/>
</dbReference>
<dbReference type="Proteomes" id="UP001152888">
    <property type="component" value="Unassembled WGS sequence"/>
</dbReference>
<dbReference type="AlphaFoldDB" id="A0A9P0M0C1"/>
<proteinExistence type="predicted"/>
<comment type="caution">
    <text evidence="1">The sequence shown here is derived from an EMBL/GenBank/DDBJ whole genome shotgun (WGS) entry which is preliminary data.</text>
</comment>
<protein>
    <submittedName>
        <fullName evidence="1">Uncharacterized protein</fullName>
    </submittedName>
</protein>
<name>A0A9P0M0C1_ACAOB</name>
<organism evidence="1 2">
    <name type="scientific">Acanthoscelides obtectus</name>
    <name type="common">Bean weevil</name>
    <name type="synonym">Bruchus obtectus</name>
    <dbReference type="NCBI Taxonomy" id="200917"/>
    <lineage>
        <taxon>Eukaryota</taxon>
        <taxon>Metazoa</taxon>
        <taxon>Ecdysozoa</taxon>
        <taxon>Arthropoda</taxon>
        <taxon>Hexapoda</taxon>
        <taxon>Insecta</taxon>
        <taxon>Pterygota</taxon>
        <taxon>Neoptera</taxon>
        <taxon>Endopterygota</taxon>
        <taxon>Coleoptera</taxon>
        <taxon>Polyphaga</taxon>
        <taxon>Cucujiformia</taxon>
        <taxon>Chrysomeloidea</taxon>
        <taxon>Chrysomelidae</taxon>
        <taxon>Bruchinae</taxon>
        <taxon>Bruchini</taxon>
        <taxon>Acanthoscelides</taxon>
    </lineage>
</organism>
<dbReference type="OrthoDB" id="6751268at2759"/>
<sequence>MYLSNTDSVDKIITEHKSIKIQDHDIEIRRLVTPAQRLVISNVCPSVPNNIIESSLTTMGLKLLSRMTYLRVGMPENEYNHILRFRRQVDHQLAKS</sequence>
<accession>A0A9P0M0C1</accession>
<keyword evidence="2" id="KW-1185">Reference proteome</keyword>
<reference evidence="1" key="1">
    <citation type="submission" date="2022-03" db="EMBL/GenBank/DDBJ databases">
        <authorList>
            <person name="Sayadi A."/>
        </authorList>
    </citation>
    <scope>NUCLEOTIDE SEQUENCE</scope>
</reference>